<name>A0A7D5JGN3_9CAUD</name>
<sequence>MEIVRDLRTGNAILKRMAKENNFDIENVYINNDFKYIHTIDINKDDADFCTTEYKGNKYKVQYIGGCFNPFIVKL</sequence>
<reference evidence="1 2" key="1">
    <citation type="submission" date="2020-05" db="EMBL/GenBank/DDBJ databases">
        <title>Genomics and ecology of novel Flavobacterium phages from the Baltic Sea.</title>
        <authorList>
            <person name="Hoetzinger M."/>
            <person name="Nilsson E."/>
            <person name="Holmfeldt K."/>
        </authorList>
    </citation>
    <scope>NUCLEOTIDE SEQUENCE [LARGE SCALE GENOMIC DNA]</scope>
</reference>
<accession>A0A7D5JGN3</accession>
<dbReference type="EMBL" id="MT497017">
    <property type="protein sequence ID" value="QLF85242.1"/>
    <property type="molecule type" value="Genomic_DNA"/>
</dbReference>
<evidence type="ECO:0000313" key="2">
    <source>
        <dbReference type="Proteomes" id="UP000510645"/>
    </source>
</evidence>
<organism evidence="1 2">
    <name type="scientific">Flavobacterium phage vB_FspP_elemoA_7-9A</name>
    <dbReference type="NCBI Taxonomy" id="2743781"/>
    <lineage>
        <taxon>Viruses</taxon>
        <taxon>Duplodnaviria</taxon>
        <taxon>Heunggongvirae</taxon>
        <taxon>Uroviricota</taxon>
        <taxon>Caudoviricetes</taxon>
        <taxon>Elemovirus</taxon>
        <taxon>Elemovirus elemoA</taxon>
    </lineage>
</organism>
<evidence type="ECO:0000313" key="1">
    <source>
        <dbReference type="EMBL" id="QLF85242.1"/>
    </source>
</evidence>
<keyword evidence="2" id="KW-1185">Reference proteome</keyword>
<protein>
    <submittedName>
        <fullName evidence="1">Uncharacterized protein</fullName>
    </submittedName>
</protein>
<proteinExistence type="predicted"/>
<gene>
    <name evidence="1" type="ORF">elemo79Aphanotate_48</name>
</gene>
<dbReference type="Proteomes" id="UP000510645">
    <property type="component" value="Segment"/>
</dbReference>